<keyword evidence="2" id="KW-0677">Repeat</keyword>
<evidence type="ECO:0000256" key="1">
    <source>
        <dbReference type="ARBA" id="ARBA00007626"/>
    </source>
</evidence>
<dbReference type="EMBL" id="JBFOLK010000001">
    <property type="protein sequence ID" value="KAL2542471.1"/>
    <property type="molecule type" value="Genomic_DNA"/>
</dbReference>
<dbReference type="AlphaFoldDB" id="A0ABD1VYN2"/>
<evidence type="ECO:0000313" key="5">
    <source>
        <dbReference type="Proteomes" id="UP001604336"/>
    </source>
</evidence>
<feature type="repeat" description="PPR" evidence="3">
    <location>
        <begin position="285"/>
        <end position="319"/>
    </location>
</feature>
<dbReference type="Proteomes" id="UP001604336">
    <property type="component" value="Unassembled WGS sequence"/>
</dbReference>
<dbReference type="NCBIfam" id="TIGR00756">
    <property type="entry name" value="PPR"/>
    <property type="match status" value="6"/>
</dbReference>
<dbReference type="Pfam" id="PF01535">
    <property type="entry name" value="PPR"/>
    <property type="match status" value="1"/>
</dbReference>
<reference evidence="5" key="1">
    <citation type="submission" date="2024-07" db="EMBL/GenBank/DDBJ databases">
        <title>Two chromosome-level genome assemblies of Korean endemic species Abeliophyllum distichum and Forsythia ovata (Oleaceae).</title>
        <authorList>
            <person name="Jang H."/>
        </authorList>
    </citation>
    <scope>NUCLEOTIDE SEQUENCE [LARGE SCALE GENOMIC DNA]</scope>
</reference>
<sequence>MSLNLVVPDSLRSFSSYYANFNSVSLPSQMGVPKCLQNLSKLFLRSSHHSLHKTIPSLIHSSALTRLNPIKNHILLTGQLNPSRFSSCFNFQRAVHDHTSLKTNNNQNPDAETAQEAERIAKIVSNVHDTKKLESALNSANLSAVSPSVVLEVLMKLNNAGIIALAFFRWAEKQKGFQHIPECYNSLIEALGKIKQFKMVWILVDEMSGKGVLSKNTFALVSRRYARARKVEEAMEAFERMEKKYDLKPELQDYNRLLDTLSKSRHVDSAQKVFDKWRIRKFRPDIKSYTILLEGWGQECNLLKLNEVYREMRDDGFEPDVVTYGILINAYCKVRRYNEAIELYNEMEMKNIKATPHIYCTLINGFGPEKRLNESVKFFELYKASGFAIEMPTYNAMVGAYCWSERMHDAYRIVDEMRKCGVGPNARTYDIILHHLIRIRRTKEAYSVFSLMSDKAGCEPTVSTYEIMVRMFCNEERTDMAFRVWNQMKARGVLPGMHMFSTLINSLCNENKLTDACKYLQEMLDMGIRPPDTMFKNLKRALLDDGKEDIALILTHKIERIRKTPLVG</sequence>
<comment type="similarity">
    <text evidence="1">Belongs to the PPR family. P subfamily.</text>
</comment>
<feature type="repeat" description="PPR" evidence="3">
    <location>
        <begin position="461"/>
        <end position="495"/>
    </location>
</feature>
<dbReference type="PANTHER" id="PTHR47938">
    <property type="entry name" value="RESPIRATORY COMPLEX I CHAPERONE (CIA84), PUTATIVE (AFU_ORTHOLOGUE AFUA_2G06020)-RELATED"/>
    <property type="match status" value="1"/>
</dbReference>
<organism evidence="4 5">
    <name type="scientific">Abeliophyllum distichum</name>
    <dbReference type="NCBI Taxonomy" id="126358"/>
    <lineage>
        <taxon>Eukaryota</taxon>
        <taxon>Viridiplantae</taxon>
        <taxon>Streptophyta</taxon>
        <taxon>Embryophyta</taxon>
        <taxon>Tracheophyta</taxon>
        <taxon>Spermatophyta</taxon>
        <taxon>Magnoliopsida</taxon>
        <taxon>eudicotyledons</taxon>
        <taxon>Gunneridae</taxon>
        <taxon>Pentapetalae</taxon>
        <taxon>asterids</taxon>
        <taxon>lamiids</taxon>
        <taxon>Lamiales</taxon>
        <taxon>Oleaceae</taxon>
        <taxon>Forsythieae</taxon>
        <taxon>Abeliophyllum</taxon>
    </lineage>
</organism>
<dbReference type="PANTHER" id="PTHR47938:SF35">
    <property type="entry name" value="PENTATRICOPEPTIDE REPEAT-CONTAINING PROTEIN 4, MITOCHONDRIAL-RELATED"/>
    <property type="match status" value="1"/>
</dbReference>
<feature type="repeat" description="PPR" evidence="3">
    <location>
        <begin position="390"/>
        <end position="424"/>
    </location>
</feature>
<accession>A0ABD1VYN2</accession>
<feature type="repeat" description="PPR" evidence="3">
    <location>
        <begin position="496"/>
        <end position="530"/>
    </location>
</feature>
<evidence type="ECO:0000313" key="4">
    <source>
        <dbReference type="EMBL" id="KAL2542471.1"/>
    </source>
</evidence>
<protein>
    <submittedName>
        <fullName evidence="4">Pentatricopeptide repeat-containing protein</fullName>
    </submittedName>
</protein>
<feature type="repeat" description="PPR" evidence="3">
    <location>
        <begin position="320"/>
        <end position="354"/>
    </location>
</feature>
<name>A0ABD1VYN2_9LAMI</name>
<comment type="caution">
    <text evidence="4">The sequence shown here is derived from an EMBL/GenBank/DDBJ whole genome shotgun (WGS) entry which is preliminary data.</text>
</comment>
<dbReference type="Gene3D" id="1.25.40.10">
    <property type="entry name" value="Tetratricopeptide repeat domain"/>
    <property type="match status" value="4"/>
</dbReference>
<evidence type="ECO:0000256" key="2">
    <source>
        <dbReference type="ARBA" id="ARBA00022737"/>
    </source>
</evidence>
<dbReference type="Pfam" id="PF13812">
    <property type="entry name" value="PPR_3"/>
    <property type="match status" value="1"/>
</dbReference>
<evidence type="ECO:0000256" key="3">
    <source>
        <dbReference type="PROSITE-ProRule" id="PRU00708"/>
    </source>
</evidence>
<proteinExistence type="inferred from homology"/>
<feature type="repeat" description="PPR" evidence="3">
    <location>
        <begin position="250"/>
        <end position="284"/>
    </location>
</feature>
<keyword evidence="5" id="KW-1185">Reference proteome</keyword>
<gene>
    <name evidence="4" type="ORF">Adt_03449</name>
</gene>
<dbReference type="InterPro" id="IPR011990">
    <property type="entry name" value="TPR-like_helical_dom_sf"/>
</dbReference>
<dbReference type="PROSITE" id="PS51375">
    <property type="entry name" value="PPR"/>
    <property type="match status" value="6"/>
</dbReference>
<dbReference type="InterPro" id="IPR002885">
    <property type="entry name" value="PPR_rpt"/>
</dbReference>
<dbReference type="Pfam" id="PF13041">
    <property type="entry name" value="PPR_2"/>
    <property type="match status" value="3"/>
</dbReference>